<accession>A0ABR2GEF6</accession>
<dbReference type="EMBL" id="JBBPBM010000001">
    <property type="protein sequence ID" value="KAK8601272.1"/>
    <property type="molecule type" value="Genomic_DNA"/>
</dbReference>
<evidence type="ECO:0000256" key="5">
    <source>
        <dbReference type="ARBA" id="ARBA00022993"/>
    </source>
</evidence>
<evidence type="ECO:0000256" key="7">
    <source>
        <dbReference type="ARBA" id="ARBA00060685"/>
    </source>
</evidence>
<dbReference type="Gene3D" id="3.40.50.1950">
    <property type="entry name" value="Flavin prenyltransferase-like"/>
    <property type="match status" value="1"/>
</dbReference>
<evidence type="ECO:0000256" key="6">
    <source>
        <dbReference type="ARBA" id="ARBA00038350"/>
    </source>
</evidence>
<comment type="caution">
    <text evidence="10">The sequence shown here is derived from an EMBL/GenBank/DDBJ whole genome shotgun (WGS) entry which is preliminary data.</text>
</comment>
<keyword evidence="11" id="KW-1185">Reference proteome</keyword>
<evidence type="ECO:0000256" key="1">
    <source>
        <dbReference type="ARBA" id="ARBA00001917"/>
    </source>
</evidence>
<evidence type="ECO:0000256" key="3">
    <source>
        <dbReference type="ARBA" id="ARBA00022643"/>
    </source>
</evidence>
<keyword evidence="3" id="KW-0285">Flavoprotein</keyword>
<evidence type="ECO:0000256" key="8">
    <source>
        <dbReference type="ARBA" id="ARBA00066422"/>
    </source>
</evidence>
<dbReference type="EC" id="4.1.1.36" evidence="8"/>
<keyword evidence="4" id="KW-0210">Decarboxylase</keyword>
<sequence length="238" mass="26683">MSVFCCLWAVALWCEKRFDIANHHHFSKGPISRFFTSILQFMAHPAPQYVQRGKVPINPAPRKPRILLAACGSVAAIKFAKICECFSDRAEVKAVATLASLRFIDIASLPKNVDLYTDKHEWSYWGKVGDNALHIELHRWADLMVIAPLSANTLAKIAGGICDNLLTCIVRAWDYSKPMFIAPGMNTLMWRNPFTKRHLMSVDELGVSLIPGNDAMAEPSQIYSTVILFLESRPLPLN</sequence>
<comment type="similarity">
    <text evidence="6">Belongs to the HFCD (homooligomeric flavin containing Cys decarboxylase) superfamily.</text>
</comment>
<evidence type="ECO:0000259" key="9">
    <source>
        <dbReference type="Pfam" id="PF02441"/>
    </source>
</evidence>
<gene>
    <name evidence="10" type="ORF">V6N12_051111</name>
</gene>
<evidence type="ECO:0000313" key="10">
    <source>
        <dbReference type="EMBL" id="KAK8601272.1"/>
    </source>
</evidence>
<organism evidence="10 11">
    <name type="scientific">Hibiscus sabdariffa</name>
    <name type="common">roselle</name>
    <dbReference type="NCBI Taxonomy" id="183260"/>
    <lineage>
        <taxon>Eukaryota</taxon>
        <taxon>Viridiplantae</taxon>
        <taxon>Streptophyta</taxon>
        <taxon>Embryophyta</taxon>
        <taxon>Tracheophyta</taxon>
        <taxon>Spermatophyta</taxon>
        <taxon>Magnoliopsida</taxon>
        <taxon>eudicotyledons</taxon>
        <taxon>Gunneridae</taxon>
        <taxon>Pentapetalae</taxon>
        <taxon>rosids</taxon>
        <taxon>malvids</taxon>
        <taxon>Malvales</taxon>
        <taxon>Malvaceae</taxon>
        <taxon>Malvoideae</taxon>
        <taxon>Hibiscus</taxon>
    </lineage>
</organism>
<dbReference type="PANTHER" id="PTHR14359">
    <property type="entry name" value="HOMO-OLIGOMERIC FLAVIN CONTAINING CYS DECARBOXYLASE FAMILY"/>
    <property type="match status" value="1"/>
</dbReference>
<keyword evidence="4" id="KW-0456">Lyase</keyword>
<feature type="domain" description="Flavoprotein" evidence="9">
    <location>
        <begin position="65"/>
        <end position="227"/>
    </location>
</feature>
<dbReference type="SUPFAM" id="SSF52507">
    <property type="entry name" value="Homo-oligomeric flavin-containing Cys decarboxylases, HFCD"/>
    <property type="match status" value="1"/>
</dbReference>
<dbReference type="Pfam" id="PF02441">
    <property type="entry name" value="Flavoprotein"/>
    <property type="match status" value="1"/>
</dbReference>
<name>A0ABR2GEF6_9ROSI</name>
<proteinExistence type="inferred from homology"/>
<keyword evidence="3" id="KW-0288">FMN</keyword>
<dbReference type="Proteomes" id="UP001472677">
    <property type="component" value="Unassembled WGS sequence"/>
</dbReference>
<comment type="cofactor">
    <cofactor evidence="1">
        <name>FMN</name>
        <dbReference type="ChEBI" id="CHEBI:58210"/>
    </cofactor>
</comment>
<comment type="pathway">
    <text evidence="7">Cofactor biosynthesis; coenzyme A biosynthesis; CoA from (R)-pantothenate: step 3/5.</text>
</comment>
<evidence type="ECO:0000313" key="11">
    <source>
        <dbReference type="Proteomes" id="UP001472677"/>
    </source>
</evidence>
<dbReference type="PANTHER" id="PTHR14359:SF6">
    <property type="entry name" value="PHOSPHOPANTOTHENOYLCYSTEINE DECARBOXYLASE"/>
    <property type="match status" value="1"/>
</dbReference>
<evidence type="ECO:0000256" key="2">
    <source>
        <dbReference type="ARBA" id="ARBA00022604"/>
    </source>
</evidence>
<keyword evidence="2" id="KW-0341">Growth regulation</keyword>
<reference evidence="10 11" key="1">
    <citation type="journal article" date="2024" name="G3 (Bethesda)">
        <title>Genome assembly of Hibiscus sabdariffa L. provides insights into metabolisms of medicinal natural products.</title>
        <authorList>
            <person name="Kim T."/>
        </authorList>
    </citation>
    <scope>NUCLEOTIDE SEQUENCE [LARGE SCALE GENOMIC DNA]</scope>
    <source>
        <strain evidence="10">TK-2024</strain>
        <tissue evidence="10">Old leaves</tissue>
    </source>
</reference>
<evidence type="ECO:0000256" key="4">
    <source>
        <dbReference type="ARBA" id="ARBA00022793"/>
    </source>
</evidence>
<protein>
    <recommendedName>
        <fullName evidence="8">phosphopantothenoylcysteine decarboxylase</fullName>
        <ecNumber evidence="8">4.1.1.36</ecNumber>
    </recommendedName>
</protein>
<dbReference type="InterPro" id="IPR003382">
    <property type="entry name" value="Flavoprotein"/>
</dbReference>
<keyword evidence="5" id="KW-0173">Coenzyme A biosynthesis</keyword>
<dbReference type="InterPro" id="IPR036551">
    <property type="entry name" value="Flavin_trans-like"/>
</dbReference>